<evidence type="ECO:0000256" key="4">
    <source>
        <dbReference type="ARBA" id="ARBA00012485"/>
    </source>
</evidence>
<dbReference type="Pfam" id="PF00632">
    <property type="entry name" value="HECT"/>
    <property type="match status" value="1"/>
</dbReference>
<feature type="region of interest" description="Disordered" evidence="16">
    <location>
        <begin position="1"/>
        <end position="187"/>
    </location>
</feature>
<feature type="active site" description="Glycyl thioester intermediate" evidence="15">
    <location>
        <position position="1212"/>
    </location>
</feature>
<dbReference type="Gene3D" id="3.30.2160.10">
    <property type="entry name" value="Hect, E3 ligase catalytic domain"/>
    <property type="match status" value="1"/>
</dbReference>
<dbReference type="GO" id="GO:0061630">
    <property type="term" value="F:ubiquitin protein ligase activity"/>
    <property type="evidence" value="ECO:0007669"/>
    <property type="project" value="UniProtKB-EC"/>
</dbReference>
<comment type="catalytic activity">
    <reaction evidence="1">
        <text>S-ubiquitinyl-[E2 ubiquitin-conjugating enzyme]-L-cysteine + [acceptor protein]-L-lysine = [E2 ubiquitin-conjugating enzyme]-L-cysteine + N(6)-ubiquitinyl-[acceptor protein]-L-lysine.</text>
        <dbReference type="EC" id="2.3.2.26"/>
    </reaction>
</comment>
<dbReference type="PROSITE" id="PS50088">
    <property type="entry name" value="ANK_REPEAT"/>
    <property type="match status" value="3"/>
</dbReference>
<keyword evidence="9" id="KW-0131">Cell cycle</keyword>
<evidence type="ECO:0000256" key="15">
    <source>
        <dbReference type="PROSITE-ProRule" id="PRU00104"/>
    </source>
</evidence>
<evidence type="ECO:0000256" key="3">
    <source>
        <dbReference type="ARBA" id="ARBA00004906"/>
    </source>
</evidence>
<evidence type="ECO:0000256" key="14">
    <source>
        <dbReference type="PROSITE-ProRule" id="PRU00023"/>
    </source>
</evidence>
<feature type="domain" description="HECT" evidence="17">
    <location>
        <begin position="868"/>
        <end position="1245"/>
    </location>
</feature>
<dbReference type="SUPFAM" id="SSF48403">
    <property type="entry name" value="Ankyrin repeat"/>
    <property type="match status" value="1"/>
</dbReference>
<accession>A0A7M5VFT1</accession>
<feature type="compositionally biased region" description="Basic and acidic residues" evidence="16">
    <location>
        <begin position="99"/>
        <end position="122"/>
    </location>
</feature>
<feature type="compositionally biased region" description="Basic and acidic residues" evidence="16">
    <location>
        <begin position="276"/>
        <end position="285"/>
    </location>
</feature>
<dbReference type="EnsemblMetazoa" id="CLYHEMT010864.1">
    <property type="protein sequence ID" value="CLYHEMP010864.1"/>
    <property type="gene ID" value="CLYHEMG010864"/>
</dbReference>
<dbReference type="Proteomes" id="UP000594262">
    <property type="component" value="Unplaced"/>
</dbReference>
<dbReference type="AlphaFoldDB" id="A0A7M5VFT1"/>
<evidence type="ECO:0000256" key="7">
    <source>
        <dbReference type="ARBA" id="ARBA00022824"/>
    </source>
</evidence>
<proteinExistence type="predicted"/>
<dbReference type="Pfam" id="PF13637">
    <property type="entry name" value="Ank_4"/>
    <property type="match status" value="1"/>
</dbReference>
<dbReference type="Gene3D" id="3.30.2410.10">
    <property type="entry name" value="Hect, E3 ligase catalytic domain"/>
    <property type="match status" value="1"/>
</dbReference>
<keyword evidence="14" id="KW-0040">ANK repeat</keyword>
<organism evidence="18 19">
    <name type="scientific">Clytia hemisphaerica</name>
    <dbReference type="NCBI Taxonomy" id="252671"/>
    <lineage>
        <taxon>Eukaryota</taxon>
        <taxon>Metazoa</taxon>
        <taxon>Cnidaria</taxon>
        <taxon>Hydrozoa</taxon>
        <taxon>Hydroidolina</taxon>
        <taxon>Leptothecata</taxon>
        <taxon>Obeliida</taxon>
        <taxon>Clytiidae</taxon>
        <taxon>Clytia</taxon>
    </lineage>
</organism>
<dbReference type="Pfam" id="PF12796">
    <property type="entry name" value="Ank_2"/>
    <property type="match status" value="1"/>
</dbReference>
<protein>
    <recommendedName>
        <fullName evidence="11">E3 ubiquitin-protein ligase HACE1</fullName>
        <ecNumber evidence="4">2.3.2.26</ecNumber>
    </recommendedName>
    <alternativeName>
        <fullName evidence="13">HECT domain and ankyrin repeat-containing E3 ubiquitin-protein ligase 1</fullName>
    </alternativeName>
    <alternativeName>
        <fullName evidence="12">HECT-type E3 ubiquitin transferase HACE1</fullName>
    </alternativeName>
</protein>
<dbReference type="PROSITE" id="PS50297">
    <property type="entry name" value="ANK_REP_REGION"/>
    <property type="match status" value="3"/>
</dbReference>
<dbReference type="SMART" id="SM00119">
    <property type="entry name" value="HECTc"/>
    <property type="match status" value="1"/>
</dbReference>
<feature type="compositionally biased region" description="Acidic residues" evidence="16">
    <location>
        <begin position="234"/>
        <end position="244"/>
    </location>
</feature>
<dbReference type="SMART" id="SM00248">
    <property type="entry name" value="ANK"/>
    <property type="match status" value="7"/>
</dbReference>
<dbReference type="InterPro" id="IPR036770">
    <property type="entry name" value="Ankyrin_rpt-contain_sf"/>
</dbReference>
<keyword evidence="19" id="KW-1185">Reference proteome</keyword>
<feature type="region of interest" description="Disordered" evidence="16">
    <location>
        <begin position="234"/>
        <end position="428"/>
    </location>
</feature>
<comment type="subcellular location">
    <subcellularLocation>
        <location evidence="2">Endoplasmic reticulum</location>
    </subcellularLocation>
    <subcellularLocation>
        <location evidence="10">Golgi apparatus</location>
        <location evidence="10">Golgi stack membrane</location>
    </subcellularLocation>
</comment>
<dbReference type="InterPro" id="IPR000569">
    <property type="entry name" value="HECT_dom"/>
</dbReference>
<evidence type="ECO:0000256" key="6">
    <source>
        <dbReference type="ARBA" id="ARBA00022786"/>
    </source>
</evidence>
<reference evidence="18" key="1">
    <citation type="submission" date="2021-01" db="UniProtKB">
        <authorList>
            <consortium name="EnsemblMetazoa"/>
        </authorList>
    </citation>
    <scope>IDENTIFICATION</scope>
</reference>
<feature type="repeat" description="ANK" evidence="14">
    <location>
        <begin position="671"/>
        <end position="703"/>
    </location>
</feature>
<evidence type="ECO:0000256" key="1">
    <source>
        <dbReference type="ARBA" id="ARBA00000885"/>
    </source>
</evidence>
<dbReference type="InterPro" id="IPR002110">
    <property type="entry name" value="Ankyrin_rpt"/>
</dbReference>
<dbReference type="PANTHER" id="PTHR11254:SF67">
    <property type="entry name" value="E3 UBIQUITIN-PROTEIN LIGASE HUWE1"/>
    <property type="match status" value="1"/>
</dbReference>
<dbReference type="SUPFAM" id="SSF56204">
    <property type="entry name" value="Hect, E3 ligase catalytic domain"/>
    <property type="match status" value="1"/>
</dbReference>
<feature type="repeat" description="ANK" evidence="14">
    <location>
        <begin position="704"/>
        <end position="736"/>
    </location>
</feature>
<dbReference type="PROSITE" id="PS50237">
    <property type="entry name" value="HECT"/>
    <property type="match status" value="1"/>
</dbReference>
<evidence type="ECO:0000256" key="12">
    <source>
        <dbReference type="ARBA" id="ARBA00041409"/>
    </source>
</evidence>
<evidence type="ECO:0000256" key="8">
    <source>
        <dbReference type="ARBA" id="ARBA00023034"/>
    </source>
</evidence>
<evidence type="ECO:0000256" key="9">
    <source>
        <dbReference type="ARBA" id="ARBA00023306"/>
    </source>
</evidence>
<feature type="compositionally biased region" description="Basic residues" evidence="16">
    <location>
        <begin position="287"/>
        <end position="297"/>
    </location>
</feature>
<evidence type="ECO:0000313" key="18">
    <source>
        <dbReference type="EnsemblMetazoa" id="CLYHEMP010864.1"/>
    </source>
</evidence>
<evidence type="ECO:0000259" key="17">
    <source>
        <dbReference type="PROSITE" id="PS50237"/>
    </source>
</evidence>
<evidence type="ECO:0000256" key="16">
    <source>
        <dbReference type="SAM" id="MobiDB-lite"/>
    </source>
</evidence>
<dbReference type="RefSeq" id="XP_066910323.1">
    <property type="nucleotide sequence ID" value="XM_067054222.1"/>
</dbReference>
<feature type="compositionally biased region" description="Acidic residues" evidence="16">
    <location>
        <begin position="22"/>
        <end position="41"/>
    </location>
</feature>
<keyword evidence="5" id="KW-0808">Transferase</keyword>
<dbReference type="GO" id="GO:0032580">
    <property type="term" value="C:Golgi cisterna membrane"/>
    <property type="evidence" value="ECO:0007669"/>
    <property type="project" value="UniProtKB-SubCell"/>
</dbReference>
<dbReference type="FunFam" id="3.30.2410.10:FF:000009">
    <property type="entry name" value="Probable E3 ubiquitin-protein ligase HECTD2"/>
    <property type="match status" value="1"/>
</dbReference>
<keyword evidence="8" id="KW-0333">Golgi apparatus</keyword>
<evidence type="ECO:0000256" key="10">
    <source>
        <dbReference type="ARBA" id="ARBA00037859"/>
    </source>
</evidence>
<name>A0A7M5VFT1_9CNID</name>
<evidence type="ECO:0000256" key="5">
    <source>
        <dbReference type="ARBA" id="ARBA00022679"/>
    </source>
</evidence>
<dbReference type="Gene3D" id="1.25.40.20">
    <property type="entry name" value="Ankyrin repeat-containing domain"/>
    <property type="match status" value="2"/>
</dbReference>
<dbReference type="InterPro" id="IPR050409">
    <property type="entry name" value="E3_ubiq-protein_ligase"/>
</dbReference>
<feature type="repeat" description="ANK" evidence="14">
    <location>
        <begin position="477"/>
        <end position="509"/>
    </location>
</feature>
<keyword evidence="6 15" id="KW-0833">Ubl conjugation pathway</keyword>
<evidence type="ECO:0000256" key="13">
    <source>
        <dbReference type="ARBA" id="ARBA00042378"/>
    </source>
</evidence>
<dbReference type="OrthoDB" id="5981795at2759"/>
<comment type="pathway">
    <text evidence="3">Protein modification; protein ubiquitination.</text>
</comment>
<dbReference type="GeneID" id="136797633"/>
<feature type="compositionally biased region" description="Basic residues" evidence="16">
    <location>
        <begin position="248"/>
        <end position="261"/>
    </location>
</feature>
<sequence>MSSEDENDFATRKRKKKRSVIESEDEEEEESEDDDDNDDTPEIGVKRKRGRNRSENAITESDDEDDNNQSETRKSRRKCRTVNYKEQGFSQFNTPPSEDGERQSSDLEIVNGRDHERKKTENIESSLPLRRSRRLKGKTQTLIENEEFSEENPIPEFDAMTPKRSNRLKLKAEKQSPTPSKLQEMDKIENIDFDEKEVRYFRKVQSRKAVNNLVACFGPYNQERRGDYAEDYYTSDDSFIDDQDQNVYRKKKKTEKPKRRTKTEGSSEESEQNENESDHSNDNSYRRTTRTSRRNSARKNQNVGDSSSENENEREASENDSCGDCIRNRRPGKMNEAIKSRRAAVRERSTKQGKLEKLKELRKSKGLSLKERETVLKSSDEDDDENDGMKDPFQFHESDREFIKDSSTETSEDDGHSSSGEAKRVLLPLNASSDEELDELSLDENEKRFFEAVKSNELKVVDDMLSTYRFINILDENKNNAIHLATKMKHLDMVKLLLKYHANPNALNGLEQVPALYYAALNKDIACFKELFHITDIFKCNAAISEHHNGKTLLQVLVEQDVEQHFFDVGHLQQCIDVLRSSDEKSFRKMLRHRDKDASTPLVAALKTESFQGVRSLCQILVELQGEMVNCFIYDTDQGGNLVHLAVQYSVLCLNELLPFVKDQINGTDINGWTPLMYACELGHFECMKVLHECGASVEVKDANWTTPLHLASARGNLDAIQYLLKAGHSVNCQDIHGWLPLFYANFQTDKQIVIELFNKNPGQLFTLGQLISNNVNAEMRDKNVKIIQDILESISHIDTYYTLFNDFIGRNMSLLDANNLGLFVNAWKRILNFKNKLQWLKIKHYQFSSCSVKADRGDVLGSAMDQLPYAFSVVRMDANFKGEAGICLGPKREFLSCLVKDIVDPKRGIFTSKNKKHYSPVPNNYFWKRMSKEDKENHHQASPLISGDSQEISDQALMMALEKQAIDEQEEKLLKMKDQMKFTGRFLASIILSEEHVEMQLTNTFIQQILGIKVEHPESLKIEDLLHYSSIKNNDVEELYLPFSTTFCNPWSMKHEEICLSEEPSRDLTEANKEEFLISLSKLLYEEMTKSEVQYFKEGFYTIVKKDLMSLFTVDEFSLLLNGVCEIDVSDWQKNTRYDGYCTSDDVIVWFWTLVHSLPQEEKSLLLKFVTGTPCLPIGGFANLIGLGGGVAQFTIAKVGSNTQLPSASTCFNKMKLPPYDNEETLRNKVLIAIRHGSEGFAFS</sequence>
<feature type="compositionally biased region" description="Basic and acidic residues" evidence="16">
    <location>
        <begin position="336"/>
        <end position="379"/>
    </location>
</feature>
<dbReference type="InterPro" id="IPR035983">
    <property type="entry name" value="Hect_E3_ubiquitin_ligase"/>
</dbReference>
<dbReference type="GO" id="GO:0005783">
    <property type="term" value="C:endoplasmic reticulum"/>
    <property type="evidence" value="ECO:0007669"/>
    <property type="project" value="UniProtKB-SubCell"/>
</dbReference>
<dbReference type="EC" id="2.3.2.26" evidence="4"/>
<dbReference type="PANTHER" id="PTHR11254">
    <property type="entry name" value="HECT DOMAIN UBIQUITIN-PROTEIN LIGASE"/>
    <property type="match status" value="1"/>
</dbReference>
<dbReference type="GO" id="GO:0000209">
    <property type="term" value="P:protein polyubiquitination"/>
    <property type="evidence" value="ECO:0007669"/>
    <property type="project" value="TreeGrafter"/>
</dbReference>
<evidence type="ECO:0000256" key="2">
    <source>
        <dbReference type="ARBA" id="ARBA00004240"/>
    </source>
</evidence>
<dbReference type="GO" id="GO:0005634">
    <property type="term" value="C:nucleus"/>
    <property type="evidence" value="ECO:0007669"/>
    <property type="project" value="TreeGrafter"/>
</dbReference>
<evidence type="ECO:0000256" key="11">
    <source>
        <dbReference type="ARBA" id="ARBA00040370"/>
    </source>
</evidence>
<keyword evidence="7" id="KW-0256">Endoplasmic reticulum</keyword>
<dbReference type="Gene3D" id="3.90.1750.10">
    <property type="entry name" value="Hect, E3 ligase catalytic domains"/>
    <property type="match status" value="1"/>
</dbReference>
<evidence type="ECO:0000313" key="19">
    <source>
        <dbReference type="Proteomes" id="UP000594262"/>
    </source>
</evidence>
<feature type="compositionally biased region" description="Basic and acidic residues" evidence="16">
    <location>
        <begin position="387"/>
        <end position="424"/>
    </location>
</feature>
<feature type="compositionally biased region" description="Acidic residues" evidence="16">
    <location>
        <begin position="266"/>
        <end position="275"/>
    </location>
</feature>
<dbReference type="GO" id="GO:0006511">
    <property type="term" value="P:ubiquitin-dependent protein catabolic process"/>
    <property type="evidence" value="ECO:0007669"/>
    <property type="project" value="TreeGrafter"/>
</dbReference>